<evidence type="ECO:0000313" key="2">
    <source>
        <dbReference type="WBParaSite" id="jg6967"/>
    </source>
</evidence>
<accession>A0A915EI88</accession>
<sequence>MASGKELFEETKLKSPFVQCVVQLNQMFEGQHVNMDENDKYNKIRQILKSYFEEEHLEDVYEGFLRLLIEVASLYDCSQRNIAVLVVELFDQFFTQADPYERDFIYDSMPHDKSVYLSALKIAAEFKAKHLEMVASAFRLATDDSKQKVVIPLIKEMLKDNEVTRAVEWIVFFNVKDLFQSFSNR</sequence>
<evidence type="ECO:0000313" key="1">
    <source>
        <dbReference type="Proteomes" id="UP000887574"/>
    </source>
</evidence>
<name>A0A915EI88_9BILA</name>
<keyword evidence="1" id="KW-1185">Reference proteome</keyword>
<protein>
    <submittedName>
        <fullName evidence="2">Uncharacterized protein</fullName>
    </submittedName>
</protein>
<organism evidence="1 2">
    <name type="scientific">Ditylenchus dipsaci</name>
    <dbReference type="NCBI Taxonomy" id="166011"/>
    <lineage>
        <taxon>Eukaryota</taxon>
        <taxon>Metazoa</taxon>
        <taxon>Ecdysozoa</taxon>
        <taxon>Nematoda</taxon>
        <taxon>Chromadorea</taxon>
        <taxon>Rhabditida</taxon>
        <taxon>Tylenchina</taxon>
        <taxon>Tylenchomorpha</taxon>
        <taxon>Sphaerularioidea</taxon>
        <taxon>Anguinidae</taxon>
        <taxon>Anguininae</taxon>
        <taxon>Ditylenchus</taxon>
    </lineage>
</organism>
<reference evidence="2" key="1">
    <citation type="submission" date="2022-11" db="UniProtKB">
        <authorList>
            <consortium name="WormBaseParasite"/>
        </authorList>
    </citation>
    <scope>IDENTIFICATION</scope>
</reference>
<proteinExistence type="predicted"/>
<dbReference type="Proteomes" id="UP000887574">
    <property type="component" value="Unplaced"/>
</dbReference>
<dbReference type="WBParaSite" id="jg6967">
    <property type="protein sequence ID" value="jg6967"/>
    <property type="gene ID" value="jg6967"/>
</dbReference>
<dbReference type="AlphaFoldDB" id="A0A915EI88"/>